<sequence>MSDFSCWFCKQTIEEHDVKAVAIEISNLWFSGENQPIQSFWAHSKCAQQNLSGGYIFDPDDLINPQ</sequence>
<evidence type="ECO:0000313" key="2">
    <source>
        <dbReference type="Proteomes" id="UP001432360"/>
    </source>
</evidence>
<proteinExistence type="predicted"/>
<gene>
    <name evidence="1" type="ORF">RB548_10100</name>
</gene>
<dbReference type="RefSeq" id="WP_331374788.1">
    <property type="nucleotide sequence ID" value="NZ_CP133148.1"/>
</dbReference>
<evidence type="ECO:0008006" key="3">
    <source>
        <dbReference type="Google" id="ProtNLM"/>
    </source>
</evidence>
<reference evidence="1" key="1">
    <citation type="submission" date="2023-08" db="EMBL/GenBank/DDBJ databases">
        <title>Complete genome sequence of Sinorhizobium chiapanecum ITTG S70 isolated from Acaciella angustissima nodules in Chiapas-Mexico.</title>
        <authorList>
            <person name="Rincon-Rosales R."/>
            <person name="Rogel M.A."/>
            <person name="Rincon-Medina C.I."/>
            <person name="Guerrero G."/>
            <person name="Manzano-Gomez L.A."/>
            <person name="Lopez-Lopez A."/>
            <person name="Rincon Molina F.A."/>
            <person name="Martinez-Romero E."/>
        </authorList>
    </citation>
    <scope>NUCLEOTIDE SEQUENCE</scope>
    <source>
        <strain evidence="1">ITTG S70</strain>
    </source>
</reference>
<accession>A0ABZ2BFA8</accession>
<dbReference type="EMBL" id="CP133148">
    <property type="protein sequence ID" value="WVT05713.1"/>
    <property type="molecule type" value="Genomic_DNA"/>
</dbReference>
<organism evidence="1 2">
    <name type="scientific">Sinorhizobium chiapasense</name>
    <dbReference type="NCBI Taxonomy" id="501572"/>
    <lineage>
        <taxon>Bacteria</taxon>
        <taxon>Pseudomonadati</taxon>
        <taxon>Pseudomonadota</taxon>
        <taxon>Alphaproteobacteria</taxon>
        <taxon>Hyphomicrobiales</taxon>
        <taxon>Rhizobiaceae</taxon>
        <taxon>Sinorhizobium/Ensifer group</taxon>
        <taxon>Sinorhizobium</taxon>
    </lineage>
</organism>
<keyword evidence="2" id="KW-1185">Reference proteome</keyword>
<protein>
    <recommendedName>
        <fullName evidence="3">PARP-type domain-containing protein</fullName>
    </recommendedName>
</protein>
<evidence type="ECO:0000313" key="1">
    <source>
        <dbReference type="EMBL" id="WVT05713.1"/>
    </source>
</evidence>
<name>A0ABZ2BFA8_9HYPH</name>
<dbReference type="Proteomes" id="UP001432360">
    <property type="component" value="Chromosome"/>
</dbReference>